<dbReference type="KEGG" id="aram:KAR29_09555"/>
<keyword evidence="2" id="KW-1185">Reference proteome</keyword>
<dbReference type="AlphaFoldDB" id="A0A9Q7A5S5"/>
<dbReference type="Proteomes" id="UP000671879">
    <property type="component" value="Chromosome"/>
</dbReference>
<dbReference type="EMBL" id="CP072943">
    <property type="protein sequence ID" value="QTX31606.1"/>
    <property type="molecule type" value="Genomic_DNA"/>
</dbReference>
<dbReference type="Pfam" id="PF08843">
    <property type="entry name" value="AbiEii"/>
    <property type="match status" value="1"/>
</dbReference>
<name>A0A9Q7A5S5_9BACT</name>
<sequence>MFWDILDEPRRVLLRRLVETPPVSGAYLAGGTALALLFGHRHSEDFDWFVPDDFDIEGLRRRLEGIGSLVISETARGTFHAVLDGVRVTWLHYPNPLLRPLLFVPDLEALRLASPVDIGVMKLAALADRGALKDFIDLYELARQGLTPRDLFRLVESKFPRRRINAYHLVKSLAFFDDARNDICPTLLKPFDPSEMERFFLREQVYLLERFFSPEELPR</sequence>
<organism evidence="1 2">
    <name type="scientific">Aminithiophilus ramosus</name>
    <dbReference type="NCBI Taxonomy" id="3029084"/>
    <lineage>
        <taxon>Bacteria</taxon>
        <taxon>Thermotogati</taxon>
        <taxon>Synergistota</taxon>
        <taxon>Synergistia</taxon>
        <taxon>Synergistales</taxon>
        <taxon>Aminithiophilaceae</taxon>
        <taxon>Aminithiophilus</taxon>
    </lineage>
</organism>
<accession>A0A9Q7A5S5</accession>
<dbReference type="InterPro" id="IPR014942">
    <property type="entry name" value="AbiEii"/>
</dbReference>
<keyword evidence="1" id="KW-0808">Transferase</keyword>
<proteinExistence type="predicted"/>
<dbReference type="GO" id="GO:0016740">
    <property type="term" value="F:transferase activity"/>
    <property type="evidence" value="ECO:0007669"/>
    <property type="project" value="UniProtKB-KW"/>
</dbReference>
<evidence type="ECO:0000313" key="2">
    <source>
        <dbReference type="Proteomes" id="UP000671879"/>
    </source>
</evidence>
<gene>
    <name evidence="1" type="ORF">KAR29_09555</name>
</gene>
<evidence type="ECO:0000313" key="1">
    <source>
        <dbReference type="EMBL" id="QTX31606.1"/>
    </source>
</evidence>
<protein>
    <submittedName>
        <fullName evidence="1">Nucleotidyl transferase AbiEii/AbiGii toxin family protein</fullName>
    </submittedName>
</protein>
<reference evidence="2" key="1">
    <citation type="submission" date="2021-04" db="EMBL/GenBank/DDBJ databases">
        <title>A novel Synergistetes isolate from a pyrite-forming mixed culture.</title>
        <authorList>
            <person name="Bunk B."/>
            <person name="Sproer C."/>
            <person name="Spring S."/>
            <person name="Pester M."/>
        </authorList>
    </citation>
    <scope>NUCLEOTIDE SEQUENCE [LARGE SCALE GENOMIC DNA]</scope>
    <source>
        <strain evidence="2">J.5.4.2-T.3.5.2</strain>
    </source>
</reference>
<dbReference type="RefSeq" id="WP_274372772.1">
    <property type="nucleotide sequence ID" value="NZ_CP072943.1"/>
</dbReference>